<feature type="domain" description="Ice-binding protein C-terminal" evidence="3">
    <location>
        <begin position="276"/>
        <end position="298"/>
    </location>
</feature>
<dbReference type="NCBIfam" id="TIGR02595">
    <property type="entry name" value="PEP_CTERM"/>
    <property type="match status" value="1"/>
</dbReference>
<proteinExistence type="predicted"/>
<dbReference type="InterPro" id="IPR013424">
    <property type="entry name" value="Ice-binding_C"/>
</dbReference>
<protein>
    <recommendedName>
        <fullName evidence="3">Ice-binding protein C-terminal domain-containing protein</fullName>
    </recommendedName>
</protein>
<reference evidence="4 5" key="1">
    <citation type="submission" date="2019-08" db="EMBL/GenBank/DDBJ databases">
        <title>Deep-cultivation of Planctomycetes and their phenomic and genomic characterization uncovers novel biology.</title>
        <authorList>
            <person name="Wiegand S."/>
            <person name="Jogler M."/>
            <person name="Boedeker C."/>
            <person name="Pinto D."/>
            <person name="Vollmers J."/>
            <person name="Rivas-Marin E."/>
            <person name="Kohn T."/>
            <person name="Peeters S.H."/>
            <person name="Heuer A."/>
            <person name="Rast P."/>
            <person name="Oberbeckmann S."/>
            <person name="Bunk B."/>
            <person name="Jeske O."/>
            <person name="Meyerdierks A."/>
            <person name="Storesund J.E."/>
            <person name="Kallscheuer N."/>
            <person name="Luecker S."/>
            <person name="Lage O.M."/>
            <person name="Pohl T."/>
            <person name="Merkel B.J."/>
            <person name="Hornburger P."/>
            <person name="Mueller R.-W."/>
            <person name="Bruemmer F."/>
            <person name="Labrenz M."/>
            <person name="Spormann A.M."/>
            <person name="Op den Camp H."/>
            <person name="Overmann J."/>
            <person name="Amann R."/>
            <person name="Jetten M.S.M."/>
            <person name="Mascher T."/>
            <person name="Medema M.H."/>
            <person name="Devos D.P."/>
            <person name="Kaster A.-K."/>
            <person name="Ovreas L."/>
            <person name="Rohde M."/>
            <person name="Galperin M.Y."/>
            <person name="Jogler C."/>
        </authorList>
    </citation>
    <scope>NUCLEOTIDE SEQUENCE [LARGE SCALE GENOMIC DNA]</scope>
    <source>
        <strain evidence="4 5">Pr1d</strain>
    </source>
</reference>
<keyword evidence="1" id="KW-0812">Transmembrane</keyword>
<gene>
    <name evidence="4" type="ORF">Pr1d_46120</name>
</gene>
<organism evidence="4 5">
    <name type="scientific">Bythopirellula goksoeyrii</name>
    <dbReference type="NCBI Taxonomy" id="1400387"/>
    <lineage>
        <taxon>Bacteria</taxon>
        <taxon>Pseudomonadati</taxon>
        <taxon>Planctomycetota</taxon>
        <taxon>Planctomycetia</taxon>
        <taxon>Pirellulales</taxon>
        <taxon>Lacipirellulaceae</taxon>
        <taxon>Bythopirellula</taxon>
    </lineage>
</organism>
<dbReference type="OrthoDB" id="9792428at2"/>
<keyword evidence="2" id="KW-0732">Signal</keyword>
<dbReference type="Proteomes" id="UP000323917">
    <property type="component" value="Chromosome"/>
</dbReference>
<feature type="signal peptide" evidence="2">
    <location>
        <begin position="1"/>
        <end position="27"/>
    </location>
</feature>
<dbReference type="EMBL" id="CP042913">
    <property type="protein sequence ID" value="QEG37271.1"/>
    <property type="molecule type" value="Genomic_DNA"/>
</dbReference>
<evidence type="ECO:0000256" key="2">
    <source>
        <dbReference type="SAM" id="SignalP"/>
    </source>
</evidence>
<keyword evidence="5" id="KW-1185">Reference proteome</keyword>
<keyword evidence="1" id="KW-1133">Transmembrane helix</keyword>
<dbReference type="Pfam" id="PF07589">
    <property type="entry name" value="PEP-CTERM"/>
    <property type="match status" value="1"/>
</dbReference>
<dbReference type="KEGG" id="bgok:Pr1d_46120"/>
<keyword evidence="1" id="KW-0472">Membrane</keyword>
<evidence type="ECO:0000313" key="4">
    <source>
        <dbReference type="EMBL" id="QEG37271.1"/>
    </source>
</evidence>
<dbReference type="GO" id="GO:0016788">
    <property type="term" value="F:hydrolase activity, acting on ester bonds"/>
    <property type="evidence" value="ECO:0007669"/>
    <property type="project" value="UniProtKB-ARBA"/>
</dbReference>
<name>A0A5B9QT36_9BACT</name>
<evidence type="ECO:0000256" key="1">
    <source>
        <dbReference type="SAM" id="Phobius"/>
    </source>
</evidence>
<dbReference type="Gene3D" id="3.40.50.1110">
    <property type="entry name" value="SGNH hydrolase"/>
    <property type="match status" value="1"/>
</dbReference>
<evidence type="ECO:0000313" key="5">
    <source>
        <dbReference type="Proteomes" id="UP000323917"/>
    </source>
</evidence>
<dbReference type="InterPro" id="IPR036514">
    <property type="entry name" value="SGNH_hydro_sf"/>
</dbReference>
<feature type="chain" id="PRO_5023034965" description="Ice-binding protein C-terminal domain-containing protein" evidence="2">
    <location>
        <begin position="28"/>
        <end position="300"/>
    </location>
</feature>
<dbReference type="AlphaFoldDB" id="A0A5B9QT36"/>
<sequence length="300" mass="32172" precursor="true">MLRNINCKTVMTLALFAAAQFGVRASAEDPKDILWYGNSFTLATCCGSSVSVPNTFRVIAASAGHPLPRMYDASMNGQSLQWHLTTPAQLANITTRITAGETWDNVVLQDFSTMPTHIGNLAQHISSTLGMYQAVAAHSPDVVPVLYETWARGYGNAFYTGVSPSFPGGPTQMQQELRDGYHLSTNNINSTVGNELAKLAPAGDAWELANFPANFYGDGSYHASNRGTLLNALVLYGTIYDDPTTSDIDLTTVLNGLQLSASDGQYLTSLADAVLAVPEPSAVILLSFGLVAFAGRRRRV</sequence>
<accession>A0A5B9QT36</accession>
<evidence type="ECO:0000259" key="3">
    <source>
        <dbReference type="Pfam" id="PF07589"/>
    </source>
</evidence>
<dbReference type="RefSeq" id="WP_148075528.1">
    <property type="nucleotide sequence ID" value="NZ_CP042913.1"/>
</dbReference>
<feature type="transmembrane region" description="Helical" evidence="1">
    <location>
        <begin position="273"/>
        <end position="294"/>
    </location>
</feature>